<evidence type="ECO:0000256" key="1">
    <source>
        <dbReference type="ARBA" id="ARBA00023015"/>
    </source>
</evidence>
<evidence type="ECO:0000313" key="5">
    <source>
        <dbReference type="EMBL" id="RDE06993.1"/>
    </source>
</evidence>
<dbReference type="PROSITE" id="PS50956">
    <property type="entry name" value="HTH_ASNC_2"/>
    <property type="match status" value="1"/>
</dbReference>
<feature type="domain" description="HTH asnC-type" evidence="4">
    <location>
        <begin position="7"/>
        <end position="68"/>
    </location>
</feature>
<dbReference type="GO" id="GO:0043565">
    <property type="term" value="F:sequence-specific DNA binding"/>
    <property type="evidence" value="ECO:0007669"/>
    <property type="project" value="InterPro"/>
</dbReference>
<dbReference type="SUPFAM" id="SSF46785">
    <property type="entry name" value="Winged helix' DNA-binding domain"/>
    <property type="match status" value="1"/>
</dbReference>
<evidence type="ECO:0000256" key="2">
    <source>
        <dbReference type="ARBA" id="ARBA00023125"/>
    </source>
</evidence>
<dbReference type="InterPro" id="IPR000485">
    <property type="entry name" value="AsnC-type_HTH_dom"/>
</dbReference>
<dbReference type="OrthoDB" id="9813313at2"/>
<dbReference type="PANTHER" id="PTHR30154">
    <property type="entry name" value="LEUCINE-RESPONSIVE REGULATORY PROTEIN"/>
    <property type="match status" value="1"/>
</dbReference>
<dbReference type="SMART" id="SM00344">
    <property type="entry name" value="HTH_ASNC"/>
    <property type="match status" value="1"/>
</dbReference>
<dbReference type="Pfam" id="PF01037">
    <property type="entry name" value="AsnC_trans_reg"/>
    <property type="match status" value="1"/>
</dbReference>
<evidence type="ECO:0000259" key="4">
    <source>
        <dbReference type="PROSITE" id="PS50956"/>
    </source>
</evidence>
<dbReference type="GO" id="GO:0006355">
    <property type="term" value="P:regulation of DNA-templated transcription"/>
    <property type="evidence" value="ECO:0007669"/>
    <property type="project" value="UniProtKB-ARBA"/>
</dbReference>
<evidence type="ECO:0000256" key="3">
    <source>
        <dbReference type="ARBA" id="ARBA00023163"/>
    </source>
</evidence>
<keyword evidence="1" id="KW-0805">Transcription regulation</keyword>
<dbReference type="AlphaFoldDB" id="A0A369VXY3"/>
<dbReference type="InterPro" id="IPR036390">
    <property type="entry name" value="WH_DNA-bd_sf"/>
</dbReference>
<reference evidence="5 6" key="1">
    <citation type="submission" date="2018-07" db="EMBL/GenBank/DDBJ databases">
        <title>a novel species of Sphingomonas isolated from the rhizosphere soil of Araceae plant.</title>
        <authorList>
            <person name="Zhiyong W."/>
            <person name="Qinglan Z."/>
            <person name="Zhiwei F."/>
            <person name="Ding X."/>
            <person name="Gejiao W."/>
            <person name="Shixue Z."/>
        </authorList>
    </citation>
    <scope>NUCLEOTIDE SEQUENCE [LARGE SCALE GENOMIC DNA]</scope>
    <source>
        <strain evidence="5 6">WZY 27</strain>
    </source>
</reference>
<accession>A0A369VXY3</accession>
<dbReference type="Gene3D" id="3.30.70.920">
    <property type="match status" value="1"/>
</dbReference>
<evidence type="ECO:0000313" key="6">
    <source>
        <dbReference type="Proteomes" id="UP000253918"/>
    </source>
</evidence>
<keyword evidence="3" id="KW-0804">Transcription</keyword>
<gene>
    <name evidence="5" type="ORF">DVW87_04845</name>
</gene>
<protein>
    <submittedName>
        <fullName evidence="5">Lrp/AsnC family transcriptional regulator</fullName>
    </submittedName>
</protein>
<sequence>MAAIAGLDEQDIRILDVLQTEGSLSIAAVAERTGLSQNACWRRIKRLEDEQVITGRVTLVNARKLGLDLIVFMHVKASEHSEDWFQRFAGAVQGLDEVVEFYRMAGEIDYLLKLVVENIAAYDRVYKRLISMVKIVDLSSTFAMEEIKRTTALPLHHHQPSH</sequence>
<comment type="caution">
    <text evidence="5">The sequence shown here is derived from an EMBL/GenBank/DDBJ whole genome shotgun (WGS) entry which is preliminary data.</text>
</comment>
<keyword evidence="2" id="KW-0238">DNA-binding</keyword>
<dbReference type="PANTHER" id="PTHR30154:SF17">
    <property type="entry name" value="DNA-BINDING TRANSCRIPTIONAL ACTIVATOR DECR"/>
    <property type="match status" value="1"/>
</dbReference>
<name>A0A369VXY3_9SPHN</name>
<keyword evidence="6" id="KW-1185">Reference proteome</keyword>
<dbReference type="InterPro" id="IPR019888">
    <property type="entry name" value="Tscrpt_reg_AsnC-like"/>
</dbReference>
<dbReference type="RefSeq" id="WP_114686573.1">
    <property type="nucleotide sequence ID" value="NZ_QQNB01000001.1"/>
</dbReference>
<organism evidence="5 6">
    <name type="scientific">Sphingomonas aracearum</name>
    <dbReference type="NCBI Taxonomy" id="2283317"/>
    <lineage>
        <taxon>Bacteria</taxon>
        <taxon>Pseudomonadati</taxon>
        <taxon>Pseudomonadota</taxon>
        <taxon>Alphaproteobacteria</taxon>
        <taxon>Sphingomonadales</taxon>
        <taxon>Sphingomonadaceae</taxon>
        <taxon>Sphingomonas</taxon>
    </lineage>
</organism>
<dbReference type="Pfam" id="PF13412">
    <property type="entry name" value="HTH_24"/>
    <property type="match status" value="1"/>
</dbReference>
<dbReference type="InterPro" id="IPR011991">
    <property type="entry name" value="ArsR-like_HTH"/>
</dbReference>
<dbReference type="GO" id="GO:0005829">
    <property type="term" value="C:cytosol"/>
    <property type="evidence" value="ECO:0007669"/>
    <property type="project" value="TreeGrafter"/>
</dbReference>
<dbReference type="PRINTS" id="PR00033">
    <property type="entry name" value="HTHASNC"/>
</dbReference>
<dbReference type="InterPro" id="IPR019887">
    <property type="entry name" value="Tscrpt_reg_AsnC/Lrp_C"/>
</dbReference>
<proteinExistence type="predicted"/>
<dbReference type="CDD" id="cd00090">
    <property type="entry name" value="HTH_ARSR"/>
    <property type="match status" value="1"/>
</dbReference>
<dbReference type="GO" id="GO:0043200">
    <property type="term" value="P:response to amino acid"/>
    <property type="evidence" value="ECO:0007669"/>
    <property type="project" value="TreeGrafter"/>
</dbReference>
<dbReference type="SUPFAM" id="SSF54909">
    <property type="entry name" value="Dimeric alpha+beta barrel"/>
    <property type="match status" value="1"/>
</dbReference>
<dbReference type="Proteomes" id="UP000253918">
    <property type="component" value="Unassembled WGS sequence"/>
</dbReference>
<dbReference type="InterPro" id="IPR036388">
    <property type="entry name" value="WH-like_DNA-bd_sf"/>
</dbReference>
<dbReference type="InterPro" id="IPR011008">
    <property type="entry name" value="Dimeric_a/b-barrel"/>
</dbReference>
<dbReference type="Gene3D" id="1.10.10.10">
    <property type="entry name" value="Winged helix-like DNA-binding domain superfamily/Winged helix DNA-binding domain"/>
    <property type="match status" value="1"/>
</dbReference>
<dbReference type="EMBL" id="QQNB01000001">
    <property type="protein sequence ID" value="RDE06993.1"/>
    <property type="molecule type" value="Genomic_DNA"/>
</dbReference>